<keyword evidence="3" id="KW-1185">Reference proteome</keyword>
<keyword evidence="1" id="KW-0812">Transmembrane</keyword>
<gene>
    <name evidence="2" type="ORF">GPECTOR_11g11</name>
</gene>
<evidence type="ECO:0000256" key="1">
    <source>
        <dbReference type="SAM" id="Phobius"/>
    </source>
</evidence>
<feature type="transmembrane region" description="Helical" evidence="1">
    <location>
        <begin position="78"/>
        <end position="103"/>
    </location>
</feature>
<protein>
    <submittedName>
        <fullName evidence="2">Uncharacterized protein</fullName>
    </submittedName>
</protein>
<organism evidence="2 3">
    <name type="scientific">Gonium pectorale</name>
    <name type="common">Green alga</name>
    <dbReference type="NCBI Taxonomy" id="33097"/>
    <lineage>
        <taxon>Eukaryota</taxon>
        <taxon>Viridiplantae</taxon>
        <taxon>Chlorophyta</taxon>
        <taxon>core chlorophytes</taxon>
        <taxon>Chlorophyceae</taxon>
        <taxon>CS clade</taxon>
        <taxon>Chlamydomonadales</taxon>
        <taxon>Volvocaceae</taxon>
        <taxon>Gonium</taxon>
    </lineage>
</organism>
<dbReference type="EMBL" id="LSYV01000012">
    <property type="protein sequence ID" value="KXZ51656.1"/>
    <property type="molecule type" value="Genomic_DNA"/>
</dbReference>
<accession>A0A150GP67</accession>
<comment type="caution">
    <text evidence="2">The sequence shown here is derived from an EMBL/GenBank/DDBJ whole genome shotgun (WGS) entry which is preliminary data.</text>
</comment>
<proteinExistence type="predicted"/>
<keyword evidence="1" id="KW-0472">Membrane</keyword>
<keyword evidence="1" id="KW-1133">Transmembrane helix</keyword>
<dbReference type="AlphaFoldDB" id="A0A150GP67"/>
<sequence length="151" mass="15341">MPSGLGNGPGALGAAAFCPISPGQQAEAPSGGGRRALVEWLQRQRQAEAEARWGRLRGRLALWGQPREQQSEVKAGEAAFGAAATAAATAAAVLPAGALLLLVMSRLRASASVAAAAAPSRLAAYSTSAAAAAWAGQLVAGRRAIRVFWVR</sequence>
<evidence type="ECO:0000313" key="2">
    <source>
        <dbReference type="EMBL" id="KXZ51656.1"/>
    </source>
</evidence>
<dbReference type="Proteomes" id="UP000075714">
    <property type="component" value="Unassembled WGS sequence"/>
</dbReference>
<evidence type="ECO:0000313" key="3">
    <source>
        <dbReference type="Proteomes" id="UP000075714"/>
    </source>
</evidence>
<reference evidence="3" key="1">
    <citation type="journal article" date="2016" name="Nat. Commun.">
        <title>The Gonium pectorale genome demonstrates co-option of cell cycle regulation during the evolution of multicellularity.</title>
        <authorList>
            <person name="Hanschen E.R."/>
            <person name="Marriage T.N."/>
            <person name="Ferris P.J."/>
            <person name="Hamaji T."/>
            <person name="Toyoda A."/>
            <person name="Fujiyama A."/>
            <person name="Neme R."/>
            <person name="Noguchi H."/>
            <person name="Minakuchi Y."/>
            <person name="Suzuki M."/>
            <person name="Kawai-Toyooka H."/>
            <person name="Smith D.R."/>
            <person name="Sparks H."/>
            <person name="Anderson J."/>
            <person name="Bakaric R."/>
            <person name="Luria V."/>
            <person name="Karger A."/>
            <person name="Kirschner M.W."/>
            <person name="Durand P.M."/>
            <person name="Michod R.E."/>
            <person name="Nozaki H."/>
            <person name="Olson B.J."/>
        </authorList>
    </citation>
    <scope>NUCLEOTIDE SEQUENCE [LARGE SCALE GENOMIC DNA]</scope>
    <source>
        <strain evidence="3">NIES-2863</strain>
    </source>
</reference>
<name>A0A150GP67_GONPE</name>